<dbReference type="Pfam" id="PF01048">
    <property type="entry name" value="PNP_UDP_1"/>
    <property type="match status" value="1"/>
</dbReference>
<evidence type="ECO:0000256" key="2">
    <source>
        <dbReference type="ARBA" id="ARBA00022679"/>
    </source>
</evidence>
<feature type="binding site" evidence="3">
    <location>
        <position position="186"/>
    </location>
    <ligand>
        <name>phosphate</name>
        <dbReference type="ChEBI" id="CHEBI:43474"/>
    </ligand>
</feature>
<name>A0ABQ4T3T3_METOR</name>
<comment type="subunit">
    <text evidence="3">Homohexamer. Dimer of a homotrimer.</text>
</comment>
<dbReference type="RefSeq" id="WP_238309573.1">
    <property type="nucleotide sequence ID" value="NZ_BPQV01000001.1"/>
</dbReference>
<feature type="site" description="Important for substrate specificity" evidence="3">
    <location>
        <position position="222"/>
    </location>
</feature>
<evidence type="ECO:0000259" key="4">
    <source>
        <dbReference type="Pfam" id="PF01048"/>
    </source>
</evidence>
<dbReference type="Gene3D" id="3.40.50.1580">
    <property type="entry name" value="Nucleoside phosphorylase domain"/>
    <property type="match status" value="1"/>
</dbReference>
<keyword evidence="2 3" id="KW-0808">Transferase</keyword>
<comment type="caution">
    <text evidence="5">The sequence shown here is derived from an EMBL/GenBank/DDBJ whole genome shotgun (WGS) entry which is preliminary data.</text>
</comment>
<dbReference type="CDD" id="cd09010">
    <property type="entry name" value="MTAP_SsMTAPII_like_MTIP"/>
    <property type="match status" value="1"/>
</dbReference>
<feature type="domain" description="Nucleoside phosphorylase" evidence="4">
    <location>
        <begin position="6"/>
        <end position="244"/>
    </location>
</feature>
<dbReference type="SUPFAM" id="SSF53167">
    <property type="entry name" value="Purine and uridine phosphorylases"/>
    <property type="match status" value="1"/>
</dbReference>
<dbReference type="InterPro" id="IPR000845">
    <property type="entry name" value="Nucleoside_phosphorylase_d"/>
</dbReference>
<dbReference type="PANTHER" id="PTHR42679:SF2">
    <property type="entry name" value="S-METHYL-5'-THIOADENOSINE PHOSPHORYLASE"/>
    <property type="match status" value="1"/>
</dbReference>
<dbReference type="HAMAP" id="MF_01963">
    <property type="entry name" value="MTAP"/>
    <property type="match status" value="1"/>
</dbReference>
<organism evidence="5 6">
    <name type="scientific">Methylobacterium organophilum</name>
    <dbReference type="NCBI Taxonomy" id="410"/>
    <lineage>
        <taxon>Bacteria</taxon>
        <taxon>Pseudomonadati</taxon>
        <taxon>Pseudomonadota</taxon>
        <taxon>Alphaproteobacteria</taxon>
        <taxon>Hyphomicrobiales</taxon>
        <taxon>Methylobacteriaceae</taxon>
        <taxon>Methylobacterium</taxon>
    </lineage>
</organism>
<comment type="function">
    <text evidence="3">Catalyzes the reversible phosphorylation of S-methyl-5'-thioadenosine (MTA) to adenine and 5-methylthioribose-1-phosphate. Involved in the breakdown of MTA, a major by-product of polyamine biosynthesis. Responsible for the first step in the methionine salvage pathway after MTA has been generated from S-adenosylmethionine. Has broad substrate specificity with 6-aminopurine nucleosides as preferred substrates.</text>
</comment>
<dbReference type="NCBIfam" id="TIGR01694">
    <property type="entry name" value="MTAP"/>
    <property type="match status" value="1"/>
</dbReference>
<dbReference type="EC" id="2.4.2.28" evidence="3"/>
<sequence length="291" mass="30923">MTAAVLGVMGGSGVYELPGLEDVREARIESPWGEPSDALRIGRIGATKVVFLARHGRGHRLSPSGINYRANIDVLKRAGVTDLVALSACGSFRNELHPGLFVLVDQFVDRTVGRPSSFFGNGCVAHVSFAHPVGPGLQRRILAAAEAEEIPVHKGGTYVCMEGPQFSTVAESKAYKAQGFDVIGMTNMPEAKLAREAEITYATIAMVTDYDCWHPNHDVVDVAAVIAVARANADKAARLVARVARDFPAEREDCPAGSHRALDGAIMTAAGARDPELLAKLDAVAGRVLKA</sequence>
<accession>A0ABQ4T3T3</accession>
<feature type="binding site" evidence="3">
    <location>
        <position position="185"/>
    </location>
    <ligand>
        <name>substrate</name>
    </ligand>
</feature>
<feature type="binding site" evidence="3">
    <location>
        <position position="12"/>
    </location>
    <ligand>
        <name>phosphate</name>
        <dbReference type="ChEBI" id="CHEBI:43474"/>
    </ligand>
</feature>
<feature type="binding site" evidence="3">
    <location>
        <begin position="54"/>
        <end position="55"/>
    </location>
    <ligand>
        <name>phosphate</name>
        <dbReference type="ChEBI" id="CHEBI:43474"/>
    </ligand>
</feature>
<keyword evidence="3" id="KW-0660">Purine salvage</keyword>
<keyword evidence="1 3" id="KW-0328">Glycosyltransferase</keyword>
<dbReference type="InterPro" id="IPR010044">
    <property type="entry name" value="MTAP"/>
</dbReference>
<evidence type="ECO:0000256" key="3">
    <source>
        <dbReference type="HAMAP-Rule" id="MF_01963"/>
    </source>
</evidence>
<dbReference type="PANTHER" id="PTHR42679">
    <property type="entry name" value="S-METHYL-5'-THIOADENOSINE PHOSPHORYLASE"/>
    <property type="match status" value="1"/>
</dbReference>
<dbReference type="EMBL" id="BPQV01000001">
    <property type="protein sequence ID" value="GJE25646.1"/>
    <property type="molecule type" value="Genomic_DNA"/>
</dbReference>
<gene>
    <name evidence="3 5" type="primary">mtnP</name>
    <name evidence="5" type="ORF">LKMONMHP_0484</name>
</gene>
<feature type="binding site" evidence="3">
    <location>
        <begin position="87"/>
        <end position="88"/>
    </location>
    <ligand>
        <name>phosphate</name>
        <dbReference type="ChEBI" id="CHEBI:43474"/>
    </ligand>
</feature>
<protein>
    <recommendedName>
        <fullName evidence="3">S-methyl-5'-thioadenosine phosphorylase</fullName>
        <ecNumber evidence="3">2.4.2.28</ecNumber>
    </recommendedName>
    <alternativeName>
        <fullName evidence="3">5'-methylthioadenosine phosphorylase</fullName>
        <shortName evidence="3">MTA phosphorylase</shortName>
        <shortName evidence="3">MTAP</shortName>
    </alternativeName>
</protein>
<reference evidence="5" key="1">
    <citation type="journal article" date="2021" name="Front. Microbiol.">
        <title>Comprehensive Comparative Genomics and Phenotyping of Methylobacterium Species.</title>
        <authorList>
            <person name="Alessa O."/>
            <person name="Ogura Y."/>
            <person name="Fujitani Y."/>
            <person name="Takami H."/>
            <person name="Hayashi T."/>
            <person name="Sahin N."/>
            <person name="Tani A."/>
        </authorList>
    </citation>
    <scope>NUCLEOTIDE SEQUENCE</scope>
    <source>
        <strain evidence="5">NBRC 15689</strain>
    </source>
</reference>
<dbReference type="NCBIfam" id="NF006492">
    <property type="entry name" value="PRK08931.1"/>
    <property type="match status" value="1"/>
</dbReference>
<comment type="pathway">
    <text evidence="3">Amino-acid biosynthesis; L-methionine biosynthesis via salvage pathway; S-methyl-5-thio-alpha-D-ribose 1-phosphate from S-methyl-5'-thioadenosine (phosphorylase route): step 1/1.</text>
</comment>
<keyword evidence="6" id="KW-1185">Reference proteome</keyword>
<dbReference type="InterPro" id="IPR035994">
    <property type="entry name" value="Nucleoside_phosphorylase_sf"/>
</dbReference>
<dbReference type="Proteomes" id="UP001055156">
    <property type="component" value="Unassembled WGS sequence"/>
</dbReference>
<comment type="catalytic activity">
    <reaction evidence="3">
        <text>S-methyl-5'-thioadenosine + phosphate = 5-(methylsulfanyl)-alpha-D-ribose 1-phosphate + adenine</text>
        <dbReference type="Rhea" id="RHEA:11852"/>
        <dbReference type="ChEBI" id="CHEBI:16708"/>
        <dbReference type="ChEBI" id="CHEBI:17509"/>
        <dbReference type="ChEBI" id="CHEBI:43474"/>
        <dbReference type="ChEBI" id="CHEBI:58533"/>
        <dbReference type="EC" id="2.4.2.28"/>
    </reaction>
</comment>
<proteinExistence type="inferred from homology"/>
<evidence type="ECO:0000313" key="6">
    <source>
        <dbReference type="Proteomes" id="UP001055156"/>
    </source>
</evidence>
<evidence type="ECO:0000313" key="5">
    <source>
        <dbReference type="EMBL" id="GJE25646.1"/>
    </source>
</evidence>
<reference evidence="5" key="2">
    <citation type="submission" date="2021-08" db="EMBL/GenBank/DDBJ databases">
        <authorList>
            <person name="Tani A."/>
            <person name="Ola A."/>
            <person name="Ogura Y."/>
            <person name="Katsura K."/>
            <person name="Hayashi T."/>
        </authorList>
    </citation>
    <scope>NUCLEOTIDE SEQUENCE</scope>
    <source>
        <strain evidence="5">NBRC 15689</strain>
    </source>
</reference>
<dbReference type="NCBIfam" id="NF006599">
    <property type="entry name" value="PRK09136.1"/>
    <property type="match status" value="1"/>
</dbReference>
<feature type="binding site" evidence="3">
    <location>
        <begin position="209"/>
        <end position="211"/>
    </location>
    <ligand>
        <name>substrate</name>
    </ligand>
</feature>
<evidence type="ECO:0000256" key="1">
    <source>
        <dbReference type="ARBA" id="ARBA00022676"/>
    </source>
</evidence>
<feature type="site" description="Important for substrate specificity" evidence="3">
    <location>
        <position position="167"/>
    </location>
</feature>
<comment type="similarity">
    <text evidence="3">Belongs to the PNP/MTAP phosphorylase family. MTAP subfamily.</text>
</comment>